<dbReference type="GO" id="GO:0008237">
    <property type="term" value="F:metallopeptidase activity"/>
    <property type="evidence" value="ECO:0007669"/>
    <property type="project" value="InterPro"/>
</dbReference>
<proteinExistence type="predicted"/>
<accession>A0A4Q4R6U4</accession>
<organism evidence="2 3">
    <name type="scientific">Alternaria arborescens</name>
    <dbReference type="NCBI Taxonomy" id="156630"/>
    <lineage>
        <taxon>Eukaryota</taxon>
        <taxon>Fungi</taxon>
        <taxon>Dikarya</taxon>
        <taxon>Ascomycota</taxon>
        <taxon>Pezizomycotina</taxon>
        <taxon>Dothideomycetes</taxon>
        <taxon>Pleosporomycetidae</taxon>
        <taxon>Pleosporales</taxon>
        <taxon>Pleosporineae</taxon>
        <taxon>Pleosporaceae</taxon>
        <taxon>Alternaria</taxon>
        <taxon>Alternaria sect. Alternaria</taxon>
    </lineage>
</organism>
<feature type="signal peptide" evidence="1">
    <location>
        <begin position="1"/>
        <end position="21"/>
    </location>
</feature>
<keyword evidence="3" id="KW-1185">Reference proteome</keyword>
<gene>
    <name evidence="2" type="ORF">AA0113_g9636</name>
</gene>
<dbReference type="AlphaFoldDB" id="A0A4Q4R6U4"/>
<evidence type="ECO:0000313" key="3">
    <source>
        <dbReference type="Proteomes" id="UP000293823"/>
    </source>
</evidence>
<evidence type="ECO:0000256" key="1">
    <source>
        <dbReference type="SAM" id="SignalP"/>
    </source>
</evidence>
<dbReference type="EMBL" id="PEJP01000045">
    <property type="protein sequence ID" value="RYO52071.1"/>
    <property type="molecule type" value="Genomic_DNA"/>
</dbReference>
<sequence>MWSLLLTSLLLKAFIPVYVSGYKIDQSCEDKGIAQDIRDAMTSAFEKAYDAYGILVSPPLHAEALELLGFLFAKDGVDPAKLVEEGKMAKTISVLQNINTNMRNEVTGHAIVLPKDVVIFCHFDRWKPVEGEEDLWRDTIALAVTFNPETEDQDITWRNGVAIESRQPTQIQLCTWFVDWVKQKKFKLSDDAQRRTNVGRAMINMAEWNLFGLTQIDAFNLLDKVLLHEMTHGRGAYAEYNDGMVEVEGLADVPSTTRLLGLFTSPAYGWKAALRLAREGDDLGGEAAPDNNADTIALFASGSWLLKNKAKIDSKGRIVKRTGVA</sequence>
<name>A0A4Q4R6U4_9PLEO</name>
<dbReference type="OrthoDB" id="4507347at2759"/>
<evidence type="ECO:0000313" key="2">
    <source>
        <dbReference type="EMBL" id="RYO52071.1"/>
    </source>
</evidence>
<feature type="chain" id="PRO_5020240428" description="Lysine-specific metallo-endopeptidase domain-containing protein" evidence="1">
    <location>
        <begin position="22"/>
        <end position="325"/>
    </location>
</feature>
<dbReference type="Proteomes" id="UP000293823">
    <property type="component" value="Unassembled WGS sequence"/>
</dbReference>
<protein>
    <recommendedName>
        <fullName evidence="4">Lysine-specific metallo-endopeptidase domain-containing protein</fullName>
    </recommendedName>
</protein>
<reference evidence="3" key="1">
    <citation type="journal article" date="2019" name="bioRxiv">
        <title>Genomics, evolutionary history and diagnostics of the Alternaria alternata species group including apple and Asian pear pathotypes.</title>
        <authorList>
            <person name="Armitage A.D."/>
            <person name="Cockerton H.M."/>
            <person name="Sreenivasaprasad S."/>
            <person name="Woodhall J.W."/>
            <person name="Lane C.R."/>
            <person name="Harrison R.J."/>
            <person name="Clarkson J.P."/>
        </authorList>
    </citation>
    <scope>NUCLEOTIDE SEQUENCE [LARGE SCALE GENOMIC DNA]</scope>
    <source>
        <strain evidence="3">RGR 97.0016</strain>
    </source>
</reference>
<dbReference type="Gene3D" id="3.40.390.10">
    <property type="entry name" value="Collagenase (Catalytic Domain)"/>
    <property type="match status" value="1"/>
</dbReference>
<keyword evidence="1" id="KW-0732">Signal</keyword>
<evidence type="ECO:0008006" key="4">
    <source>
        <dbReference type="Google" id="ProtNLM"/>
    </source>
</evidence>
<comment type="caution">
    <text evidence="2">The sequence shown here is derived from an EMBL/GenBank/DDBJ whole genome shotgun (WGS) entry which is preliminary data.</text>
</comment>
<dbReference type="InterPro" id="IPR024079">
    <property type="entry name" value="MetalloPept_cat_dom_sf"/>
</dbReference>